<accession>A0AAT9HSB6</accession>
<gene>
    <name evidence="1" type="ORF">SHKM778_64660</name>
</gene>
<reference evidence="1" key="2">
    <citation type="submission" date="2024-07" db="EMBL/GenBank/DDBJ databases">
        <title>Streptomyces haneummycinica sp. nov., a new antibiotic-producing actinobacterium isolated from marine sediment.</title>
        <authorList>
            <person name="Uemura M."/>
            <person name="Hamada M."/>
            <person name="Hirano S."/>
            <person name="Kobayashi K."/>
            <person name="Ohshiro T."/>
            <person name="Kobayashi T."/>
            <person name="Terahara T."/>
        </authorList>
    </citation>
    <scope>NUCLEOTIDE SEQUENCE</scope>
    <source>
        <strain evidence="1">KM77-8</strain>
    </source>
</reference>
<proteinExistence type="predicted"/>
<reference evidence="1" key="1">
    <citation type="submission" date="2024-06" db="EMBL/GenBank/DDBJ databases">
        <authorList>
            <consortium name="consrtm"/>
            <person name="Uemura M."/>
            <person name="Terahara T."/>
        </authorList>
    </citation>
    <scope>NUCLEOTIDE SEQUENCE</scope>
    <source>
        <strain evidence="1">KM77-8</strain>
    </source>
</reference>
<dbReference type="EMBL" id="AP035768">
    <property type="protein sequence ID" value="BFO20078.1"/>
    <property type="molecule type" value="Genomic_DNA"/>
</dbReference>
<dbReference type="AlphaFoldDB" id="A0AAT9HSB6"/>
<protein>
    <submittedName>
        <fullName evidence="1">Uncharacterized protein</fullName>
    </submittedName>
</protein>
<name>A0AAT9HSB6_9ACTN</name>
<organism evidence="1">
    <name type="scientific">Streptomyces haneummycinicus</name>
    <dbReference type="NCBI Taxonomy" id="3074435"/>
    <lineage>
        <taxon>Bacteria</taxon>
        <taxon>Bacillati</taxon>
        <taxon>Actinomycetota</taxon>
        <taxon>Actinomycetes</taxon>
        <taxon>Kitasatosporales</taxon>
        <taxon>Streptomycetaceae</taxon>
        <taxon>Streptomyces</taxon>
    </lineage>
</organism>
<sequence length="76" mass="7786">MATVVAVLEAEPKLSSTPTPAWVMVSSVVSGLISLTEPTMVVLPTPNPPTITIFTAACAVCGSWSSARGPGWSQSL</sequence>
<evidence type="ECO:0000313" key="1">
    <source>
        <dbReference type="EMBL" id="BFO20078.1"/>
    </source>
</evidence>